<dbReference type="AlphaFoldDB" id="A0A5P6VSK9"/>
<dbReference type="Gene3D" id="6.10.340.10">
    <property type="match status" value="1"/>
</dbReference>
<dbReference type="OrthoDB" id="9804955at2"/>
<dbReference type="PANTHER" id="PTHR45138">
    <property type="entry name" value="REGULATORY COMPONENTS OF SENSORY TRANSDUCTION SYSTEM"/>
    <property type="match status" value="1"/>
</dbReference>
<dbReference type="SUPFAM" id="SSF55073">
    <property type="entry name" value="Nucleotide cyclase"/>
    <property type="match status" value="1"/>
</dbReference>
<accession>A0A5P6VSK9</accession>
<keyword evidence="2" id="KW-0472">Membrane</keyword>
<dbReference type="CDD" id="cd01949">
    <property type="entry name" value="GGDEF"/>
    <property type="match status" value="1"/>
</dbReference>
<evidence type="ECO:0000259" key="3">
    <source>
        <dbReference type="PROSITE" id="PS50887"/>
    </source>
</evidence>
<keyword evidence="2" id="KW-1133">Transmembrane helix</keyword>
<dbReference type="InterPro" id="IPR029787">
    <property type="entry name" value="Nucleotide_cyclase"/>
</dbReference>
<keyword evidence="1" id="KW-0175">Coiled coil</keyword>
<reference evidence="5" key="1">
    <citation type="submission" date="2019-08" db="EMBL/GenBank/DDBJ databases">
        <title>Complete Genome Sequence of the Polysaccharide-Degrading Rumen Bacterium Pseudobutyrivibrio xylanivorans MA3014.</title>
        <authorList>
            <person name="Palevich N."/>
            <person name="Maclean P.H."/>
            <person name="Kelly W.J."/>
            <person name="Leahy S.C."/>
            <person name="Rakonjac J."/>
            <person name="Attwood G.T."/>
        </authorList>
    </citation>
    <scope>NUCLEOTIDE SEQUENCE [LARGE SCALE GENOMIC DNA]</scope>
    <source>
        <strain evidence="5">MA3014</strain>
    </source>
</reference>
<dbReference type="KEGG" id="pxv:FXF36_02585"/>
<evidence type="ECO:0000256" key="1">
    <source>
        <dbReference type="SAM" id="Coils"/>
    </source>
</evidence>
<dbReference type="SMART" id="SM00267">
    <property type="entry name" value="GGDEF"/>
    <property type="match status" value="1"/>
</dbReference>
<dbReference type="NCBIfam" id="TIGR00254">
    <property type="entry name" value="GGDEF"/>
    <property type="match status" value="1"/>
</dbReference>
<protein>
    <submittedName>
        <fullName evidence="4">Diguanylate cyclase</fullName>
    </submittedName>
</protein>
<proteinExistence type="predicted"/>
<name>A0A5P6VSK9_PSEXY</name>
<dbReference type="RefSeq" id="WP_151622327.1">
    <property type="nucleotide sequence ID" value="NZ_CP043028.1"/>
</dbReference>
<dbReference type="Pfam" id="PF00990">
    <property type="entry name" value="GGDEF"/>
    <property type="match status" value="1"/>
</dbReference>
<feature type="transmembrane region" description="Helical" evidence="2">
    <location>
        <begin position="200"/>
        <end position="226"/>
    </location>
</feature>
<sequence>MNVSNFKKPLKRSITIGCILFVVCLSSFICIFGYLGDRKSLFEAYESRMTDILNYVYYHIDQDDLAQCVETGVPSDKYWELQDFMDEIMERMQLHYLYIIVPLDTYEPGNVINVLSADTAYGRMFEPDGYYLDYLIDDEYTREEALKYYNAMQKDDISFFEIVSGWGDDYSGIMPLKDSDGETYAILCVDFEISEIHNTILIYTITNVVMILLVSLVFSLIALSWINKNVTVPVVSLEKSVNDFAALSHIQRDPGLLRYDAPNITTQNEVESLANSINQMTQDIKTYAANILEAEVQVQDMKSQVTRMDMLAYQDALTHVKNKTWYDTIEERVNEDIALGIAEFAIIMVDFNDLKKINDTYGHDYGNEYIVGATKLICDICPFSAVFRVGGDEFVILLENKAYEEKDDLYNKLIQTFMNTSKDETQEPWKRYSAAFGLGVYNPYDTCMEDVFKRADKVMYENKQRMKKAEL</sequence>
<keyword evidence="2" id="KW-0812">Transmembrane</keyword>
<dbReference type="InterPro" id="IPR043128">
    <property type="entry name" value="Rev_trsase/Diguanyl_cyclase"/>
</dbReference>
<dbReference type="InterPro" id="IPR050469">
    <property type="entry name" value="Diguanylate_Cyclase"/>
</dbReference>
<feature type="transmembrane region" description="Helical" evidence="2">
    <location>
        <begin position="14"/>
        <end position="35"/>
    </location>
</feature>
<evidence type="ECO:0000313" key="4">
    <source>
        <dbReference type="EMBL" id="QFJ53831.1"/>
    </source>
</evidence>
<gene>
    <name evidence="4" type="ORF">FXF36_02585</name>
</gene>
<dbReference type="PANTHER" id="PTHR45138:SF9">
    <property type="entry name" value="DIGUANYLATE CYCLASE DGCM-RELATED"/>
    <property type="match status" value="1"/>
</dbReference>
<feature type="coiled-coil region" evidence="1">
    <location>
        <begin position="270"/>
        <end position="304"/>
    </location>
</feature>
<dbReference type="PROSITE" id="PS50887">
    <property type="entry name" value="GGDEF"/>
    <property type="match status" value="1"/>
</dbReference>
<dbReference type="Gene3D" id="3.30.70.270">
    <property type="match status" value="1"/>
</dbReference>
<dbReference type="Proteomes" id="UP000327030">
    <property type="component" value="Chromosome 1"/>
</dbReference>
<organism evidence="4 5">
    <name type="scientific">Pseudobutyrivibrio xylanivorans</name>
    <dbReference type="NCBI Taxonomy" id="185007"/>
    <lineage>
        <taxon>Bacteria</taxon>
        <taxon>Bacillati</taxon>
        <taxon>Bacillota</taxon>
        <taxon>Clostridia</taxon>
        <taxon>Lachnospirales</taxon>
        <taxon>Lachnospiraceae</taxon>
        <taxon>Pseudobutyrivibrio</taxon>
    </lineage>
</organism>
<dbReference type="InterPro" id="IPR000160">
    <property type="entry name" value="GGDEF_dom"/>
</dbReference>
<evidence type="ECO:0000256" key="2">
    <source>
        <dbReference type="SAM" id="Phobius"/>
    </source>
</evidence>
<feature type="domain" description="GGDEF" evidence="3">
    <location>
        <begin position="342"/>
        <end position="471"/>
    </location>
</feature>
<dbReference type="GO" id="GO:0052621">
    <property type="term" value="F:diguanylate cyclase activity"/>
    <property type="evidence" value="ECO:0007669"/>
    <property type="project" value="TreeGrafter"/>
</dbReference>
<dbReference type="EMBL" id="CP043028">
    <property type="protein sequence ID" value="QFJ53831.1"/>
    <property type="molecule type" value="Genomic_DNA"/>
</dbReference>
<evidence type="ECO:0000313" key="5">
    <source>
        <dbReference type="Proteomes" id="UP000327030"/>
    </source>
</evidence>